<sequence>MPTLNEVNYSREACINAIREYYRFLTKMFLDEDEILEPPEGGWPDIMPSALQQLGKTEEVAALLRSLPYLRTEWEGQDAQATPWGLFANWTAEVHSVNRGKGSIEDIKVATEGVSYPDDIPAHVVGLTSTEDDYGRFLLDTELGVIYWMECEDEIANRSSRRPIRDDPYDYAEENETEWRAEGKAWAIADFFEVLKEQFRKLKFIPINGKEVKDVYEMSDERTEEGLREIQGTFREHGWPDLSRYRKHECMAAVREASARLDLN</sequence>
<gene>
    <name evidence="1" type="ORF">SLS60_001812</name>
</gene>
<name>A0ABR3S0K9_9PLEO</name>
<reference evidence="1 2" key="1">
    <citation type="submission" date="2024-02" db="EMBL/GenBank/DDBJ databases">
        <title>De novo assembly and annotation of 12 fungi associated with fruit tree decline syndrome in Ontario, Canada.</title>
        <authorList>
            <person name="Sulman M."/>
            <person name="Ellouze W."/>
            <person name="Ilyukhin E."/>
        </authorList>
    </citation>
    <scope>NUCLEOTIDE SEQUENCE [LARGE SCALE GENOMIC DNA]</scope>
    <source>
        <strain evidence="1 2">M42-189</strain>
    </source>
</reference>
<comment type="caution">
    <text evidence="1">The sequence shown here is derived from an EMBL/GenBank/DDBJ whole genome shotgun (WGS) entry which is preliminary data.</text>
</comment>
<keyword evidence="2" id="KW-1185">Reference proteome</keyword>
<proteinExistence type="predicted"/>
<accession>A0ABR3S0K9</accession>
<evidence type="ECO:0000313" key="2">
    <source>
        <dbReference type="Proteomes" id="UP001521785"/>
    </source>
</evidence>
<dbReference type="EMBL" id="JAKJXO020000002">
    <property type="protein sequence ID" value="KAL1610147.1"/>
    <property type="molecule type" value="Genomic_DNA"/>
</dbReference>
<organism evidence="1 2">
    <name type="scientific">Paraconiothyrium brasiliense</name>
    <dbReference type="NCBI Taxonomy" id="300254"/>
    <lineage>
        <taxon>Eukaryota</taxon>
        <taxon>Fungi</taxon>
        <taxon>Dikarya</taxon>
        <taxon>Ascomycota</taxon>
        <taxon>Pezizomycotina</taxon>
        <taxon>Dothideomycetes</taxon>
        <taxon>Pleosporomycetidae</taxon>
        <taxon>Pleosporales</taxon>
        <taxon>Massarineae</taxon>
        <taxon>Didymosphaeriaceae</taxon>
        <taxon>Paraconiothyrium</taxon>
    </lineage>
</organism>
<dbReference type="Proteomes" id="UP001521785">
    <property type="component" value="Unassembled WGS sequence"/>
</dbReference>
<evidence type="ECO:0000313" key="1">
    <source>
        <dbReference type="EMBL" id="KAL1610147.1"/>
    </source>
</evidence>
<protein>
    <submittedName>
        <fullName evidence="1">Uncharacterized protein</fullName>
    </submittedName>
</protein>